<keyword evidence="3 6" id="KW-0812">Transmembrane</keyword>
<dbReference type="AlphaFoldDB" id="A0A916QKQ4"/>
<keyword evidence="5 6" id="KW-0472">Membrane</keyword>
<name>A0A916QKQ4_9LACO</name>
<feature type="transmembrane region" description="Helical" evidence="6">
    <location>
        <begin position="118"/>
        <end position="135"/>
    </location>
</feature>
<feature type="transmembrane region" description="Helical" evidence="6">
    <location>
        <begin position="25"/>
        <end position="44"/>
    </location>
</feature>
<dbReference type="InterPro" id="IPR007267">
    <property type="entry name" value="GtrA_DPMS_TM"/>
</dbReference>
<dbReference type="PANTHER" id="PTHR38459:SF1">
    <property type="entry name" value="PROPHAGE BACTOPRENOL-LINKED GLUCOSE TRANSLOCASE HOMOLOG"/>
    <property type="match status" value="1"/>
</dbReference>
<comment type="similarity">
    <text evidence="2">Belongs to the GtrA family.</text>
</comment>
<dbReference type="EMBL" id="BMAY01000006">
    <property type="protein sequence ID" value="GFZ27171.1"/>
    <property type="molecule type" value="Genomic_DNA"/>
</dbReference>
<gene>
    <name evidence="8" type="ORF">LCB40_10510</name>
</gene>
<proteinExistence type="inferred from homology"/>
<feature type="transmembrane region" description="Helical" evidence="6">
    <location>
        <begin position="56"/>
        <end position="76"/>
    </location>
</feature>
<comment type="caution">
    <text evidence="8">The sequence shown here is derived from an EMBL/GenBank/DDBJ whole genome shotgun (WGS) entry which is preliminary data.</text>
</comment>
<organism evidence="8 9">
    <name type="scientific">Lactobacillus corticis</name>
    <dbReference type="NCBI Taxonomy" id="2201249"/>
    <lineage>
        <taxon>Bacteria</taxon>
        <taxon>Bacillati</taxon>
        <taxon>Bacillota</taxon>
        <taxon>Bacilli</taxon>
        <taxon>Lactobacillales</taxon>
        <taxon>Lactobacillaceae</taxon>
        <taxon>Lactobacillus</taxon>
    </lineage>
</organism>
<comment type="subcellular location">
    <subcellularLocation>
        <location evidence="1">Membrane</location>
        <topology evidence="1">Multi-pass membrane protein</topology>
    </subcellularLocation>
</comment>
<reference evidence="8" key="1">
    <citation type="submission" date="2020-08" db="EMBL/GenBank/DDBJ databases">
        <title>Taxonomic study for Lactobacillus species isolated from hardwood bark.</title>
        <authorList>
            <person name="Tohno M."/>
            <person name="Tanizawa Y."/>
        </authorList>
    </citation>
    <scope>NUCLEOTIDE SEQUENCE</scope>
    <source>
        <strain evidence="8">B40</strain>
    </source>
</reference>
<dbReference type="Proteomes" id="UP000677218">
    <property type="component" value="Unassembled WGS sequence"/>
</dbReference>
<evidence type="ECO:0000256" key="5">
    <source>
        <dbReference type="ARBA" id="ARBA00023136"/>
    </source>
</evidence>
<dbReference type="GO" id="GO:0005886">
    <property type="term" value="C:plasma membrane"/>
    <property type="evidence" value="ECO:0007669"/>
    <property type="project" value="TreeGrafter"/>
</dbReference>
<accession>A0A916QKQ4</accession>
<evidence type="ECO:0000256" key="1">
    <source>
        <dbReference type="ARBA" id="ARBA00004141"/>
    </source>
</evidence>
<feature type="domain" description="GtrA/DPMS transmembrane" evidence="7">
    <location>
        <begin position="28"/>
        <end position="141"/>
    </location>
</feature>
<evidence type="ECO:0000259" key="7">
    <source>
        <dbReference type="Pfam" id="PF04138"/>
    </source>
</evidence>
<evidence type="ECO:0000256" key="4">
    <source>
        <dbReference type="ARBA" id="ARBA00022989"/>
    </source>
</evidence>
<dbReference type="Pfam" id="PF04138">
    <property type="entry name" value="GtrA_DPMS_TM"/>
    <property type="match status" value="1"/>
</dbReference>
<protein>
    <submittedName>
        <fullName evidence="8">GtrA-like protein</fullName>
    </submittedName>
</protein>
<evidence type="ECO:0000256" key="6">
    <source>
        <dbReference type="SAM" id="Phobius"/>
    </source>
</evidence>
<dbReference type="GO" id="GO:0000271">
    <property type="term" value="P:polysaccharide biosynthetic process"/>
    <property type="evidence" value="ECO:0007669"/>
    <property type="project" value="InterPro"/>
</dbReference>
<dbReference type="InterPro" id="IPR051401">
    <property type="entry name" value="GtrA_CellWall_Glycosyl"/>
</dbReference>
<evidence type="ECO:0000256" key="3">
    <source>
        <dbReference type="ARBA" id="ARBA00022692"/>
    </source>
</evidence>
<keyword evidence="4 6" id="KW-1133">Transmembrane helix</keyword>
<keyword evidence="9" id="KW-1185">Reference proteome</keyword>
<evidence type="ECO:0000313" key="9">
    <source>
        <dbReference type="Proteomes" id="UP000677218"/>
    </source>
</evidence>
<feature type="transmembrane region" description="Helical" evidence="6">
    <location>
        <begin position="88"/>
        <end position="112"/>
    </location>
</feature>
<dbReference type="PANTHER" id="PTHR38459">
    <property type="entry name" value="PROPHAGE BACTOPRENOL-LINKED GLUCOSE TRANSLOCASE HOMOLOG"/>
    <property type="match status" value="1"/>
</dbReference>
<evidence type="ECO:0000256" key="2">
    <source>
        <dbReference type="ARBA" id="ARBA00009399"/>
    </source>
</evidence>
<sequence>MRTDTKSSMKTKIISLIKSETFRQLIIYGIIGVIGLFVDFGVYWLEVYQFGIQVELANFISSSCGLINNFLWNSFLNFKVRDHLIRRFIKYYVVGQITTLFTTVCLYVFVTLLGQNKMVVKMIATLVATMLQFGVNKKFTFNKK</sequence>
<evidence type="ECO:0000313" key="8">
    <source>
        <dbReference type="EMBL" id="GFZ27171.1"/>
    </source>
</evidence>